<feature type="compositionally biased region" description="Basic residues" evidence="1">
    <location>
        <begin position="7"/>
        <end position="21"/>
    </location>
</feature>
<proteinExistence type="predicted"/>
<dbReference type="AlphaFoldDB" id="A0A316Z5P8"/>
<dbReference type="RefSeq" id="XP_025597160.1">
    <property type="nucleotide sequence ID" value="XM_025745790.1"/>
</dbReference>
<accession>A0A316Z5P8</accession>
<organism evidence="2 3">
    <name type="scientific">Tilletiopsis washingtonensis</name>
    <dbReference type="NCBI Taxonomy" id="58919"/>
    <lineage>
        <taxon>Eukaryota</taxon>
        <taxon>Fungi</taxon>
        <taxon>Dikarya</taxon>
        <taxon>Basidiomycota</taxon>
        <taxon>Ustilaginomycotina</taxon>
        <taxon>Exobasidiomycetes</taxon>
        <taxon>Entylomatales</taxon>
        <taxon>Entylomatales incertae sedis</taxon>
        <taxon>Tilletiopsis</taxon>
    </lineage>
</organism>
<sequence length="316" mass="34238">MASSPRSRMRASRHCRSRLQHRRPCSTHASCRRRLIRLQKMRPSGARCGPLASVDRDPCQRATFRRTPCCRPSLVVAARAVQATSRRRAVQPQHGASACLSSPAPAPARRSSASRPSPRTSKCAARAATPRMASRSRAWSMLETPISCSRPVCARAARRSGRASRSLSPRRSPSRRARAVSKRRRSSRMRCRSSSSRLRDMSPQAFVCIMLVCEAWCLTAKCARMMLAEGSSRVQGPGGESSGRKTRPMRSGTRRFSPAMSSGAQAALLPTGPAEGQTIAASSSLPDVRPAQARGSARGTHAQRQTGTGTIESDCC</sequence>
<feature type="region of interest" description="Disordered" evidence="1">
    <location>
        <begin position="230"/>
        <end position="316"/>
    </location>
</feature>
<protein>
    <submittedName>
        <fullName evidence="2">Uncharacterized protein</fullName>
    </submittedName>
</protein>
<reference evidence="2 3" key="1">
    <citation type="journal article" date="2018" name="Mol. Biol. Evol.">
        <title>Broad Genomic Sampling Reveals a Smut Pathogenic Ancestry of the Fungal Clade Ustilaginomycotina.</title>
        <authorList>
            <person name="Kijpornyongpan T."/>
            <person name="Mondo S.J."/>
            <person name="Barry K."/>
            <person name="Sandor L."/>
            <person name="Lee J."/>
            <person name="Lipzen A."/>
            <person name="Pangilinan J."/>
            <person name="LaButti K."/>
            <person name="Hainaut M."/>
            <person name="Henrissat B."/>
            <person name="Grigoriev I.V."/>
            <person name="Spatafora J.W."/>
            <person name="Aime M.C."/>
        </authorList>
    </citation>
    <scope>NUCLEOTIDE SEQUENCE [LARGE SCALE GENOMIC DNA]</scope>
    <source>
        <strain evidence="2 3">MCA 4186</strain>
    </source>
</reference>
<feature type="compositionally biased region" description="Basic residues" evidence="1">
    <location>
        <begin position="172"/>
        <end position="191"/>
    </location>
</feature>
<evidence type="ECO:0000256" key="1">
    <source>
        <dbReference type="SAM" id="MobiDB-lite"/>
    </source>
</evidence>
<dbReference type="Proteomes" id="UP000245946">
    <property type="component" value="Unassembled WGS sequence"/>
</dbReference>
<feature type="region of interest" description="Disordered" evidence="1">
    <location>
        <begin position="84"/>
        <end position="136"/>
    </location>
</feature>
<gene>
    <name evidence="2" type="ORF">FA09DRAFT_70978</name>
</gene>
<name>A0A316Z5P8_9BASI</name>
<keyword evidence="3" id="KW-1185">Reference proteome</keyword>
<feature type="compositionally biased region" description="Low complexity" evidence="1">
    <location>
        <begin position="101"/>
        <end position="119"/>
    </location>
</feature>
<dbReference type="GeneID" id="37273334"/>
<evidence type="ECO:0000313" key="3">
    <source>
        <dbReference type="Proteomes" id="UP000245946"/>
    </source>
</evidence>
<dbReference type="EMBL" id="KZ819297">
    <property type="protein sequence ID" value="PWN96881.1"/>
    <property type="molecule type" value="Genomic_DNA"/>
</dbReference>
<feature type="region of interest" description="Disordered" evidence="1">
    <location>
        <begin position="1"/>
        <end position="21"/>
    </location>
</feature>
<feature type="region of interest" description="Disordered" evidence="1">
    <location>
        <begin position="157"/>
        <end position="196"/>
    </location>
</feature>
<feature type="compositionally biased region" description="Polar residues" evidence="1">
    <location>
        <begin position="302"/>
        <end position="316"/>
    </location>
</feature>
<evidence type="ECO:0000313" key="2">
    <source>
        <dbReference type="EMBL" id="PWN96881.1"/>
    </source>
</evidence>